<keyword evidence="2" id="KW-0732">Signal</keyword>
<name>A0A645BA02_9ZZZZ</name>
<evidence type="ECO:0008006" key="4">
    <source>
        <dbReference type="Google" id="ProtNLM"/>
    </source>
</evidence>
<dbReference type="Pfam" id="PF11999">
    <property type="entry name" value="Ice_binding"/>
    <property type="match status" value="1"/>
</dbReference>
<dbReference type="AlphaFoldDB" id="A0A645BA02"/>
<comment type="similarity">
    <text evidence="1">Belongs to the ice-binding protein family.</text>
</comment>
<evidence type="ECO:0000313" key="3">
    <source>
        <dbReference type="EMBL" id="MPM61886.1"/>
    </source>
</evidence>
<evidence type="ECO:0000256" key="2">
    <source>
        <dbReference type="ARBA" id="ARBA00022729"/>
    </source>
</evidence>
<accession>A0A645BA02</accession>
<proteinExistence type="inferred from homology"/>
<dbReference type="EMBL" id="VSSQ01018574">
    <property type="protein sequence ID" value="MPM61886.1"/>
    <property type="molecule type" value="Genomic_DNA"/>
</dbReference>
<organism evidence="3">
    <name type="scientific">bioreactor metagenome</name>
    <dbReference type="NCBI Taxonomy" id="1076179"/>
    <lineage>
        <taxon>unclassified sequences</taxon>
        <taxon>metagenomes</taxon>
        <taxon>ecological metagenomes</taxon>
    </lineage>
</organism>
<dbReference type="InterPro" id="IPR021884">
    <property type="entry name" value="Ice-bd_prot"/>
</dbReference>
<reference evidence="3" key="1">
    <citation type="submission" date="2019-08" db="EMBL/GenBank/DDBJ databases">
        <authorList>
            <person name="Kucharzyk K."/>
            <person name="Murdoch R.W."/>
            <person name="Higgins S."/>
            <person name="Loffler F."/>
        </authorList>
    </citation>
    <scope>NUCLEOTIDE SEQUENCE</scope>
</reference>
<protein>
    <recommendedName>
        <fullName evidence="4">DUF3494 domain-containing protein</fullName>
    </recommendedName>
</protein>
<gene>
    <name evidence="3" type="ORF">SDC9_108750</name>
</gene>
<evidence type="ECO:0000256" key="1">
    <source>
        <dbReference type="ARBA" id="ARBA00005445"/>
    </source>
</evidence>
<sequence>MAQPTVNLRTATQFAVLAGSGITNTGTTTITGDVGTYPTPTETGFGSVTILGTNHMGDAVTQAAKTDLVTAYNDAAGRTPVIIPTELGGTTLTPGVYATNDGTFQITGTLTLDGNGLSNPVFIFQTASTLITASGSSVVLVNGALACNVFWQVGSSATLGTGSSFQGSILAFTSITVNTGAVVYGRVLARNGAVTLSANTIAVTICSAPVRGIPLW</sequence>
<comment type="caution">
    <text evidence="3">The sequence shown here is derived from an EMBL/GenBank/DDBJ whole genome shotgun (WGS) entry which is preliminary data.</text>
</comment>